<evidence type="ECO:0000313" key="2">
    <source>
        <dbReference type="Proteomes" id="UP000004277"/>
    </source>
</evidence>
<sequence>MATRNNPPAPARADLFETLRRPSKNGQPKYARLSDALLEAITSGHWKPGDKLPSEEELAEMTPFSLGTVQRALRQLSEQGIVVRQHGLGSFVAETDLKMEDPWHCRFLDDAGERPLPIYSKAVKREAVTRPGAWCRYFPDAGDNAIRIDRVISVNNEFNILSRFFTDRRQLPALWEKPLPTLHGVNFKRLIMRESNMLITRIEHLVRAMQFDEDVSATLQLDPPATGMFLQAGAYMGRETCVYYQEFFIPPTQRTLVIPDGILGNRR</sequence>
<reference evidence="1" key="1">
    <citation type="submission" date="2019-05" db="EMBL/GenBank/DDBJ databases">
        <title>Revised genome assembly of Burkholderiaceae (previously Ralstonia) sp. PBA.</title>
        <authorList>
            <person name="Gan H.M."/>
        </authorList>
    </citation>
    <scope>NUCLEOTIDE SEQUENCE</scope>
    <source>
        <strain evidence="1">PBA</strain>
    </source>
</reference>
<dbReference type="EMBL" id="AKCV02000015">
    <property type="protein sequence ID" value="TMS58628.1"/>
    <property type="molecule type" value="Genomic_DNA"/>
</dbReference>
<accession>A0ACD3SRM7</accession>
<evidence type="ECO:0000313" key="1">
    <source>
        <dbReference type="EMBL" id="TMS58628.1"/>
    </source>
</evidence>
<comment type="caution">
    <text evidence="1">The sequence shown here is derived from an EMBL/GenBank/DDBJ whole genome shotgun (WGS) entry which is preliminary data.</text>
</comment>
<organism evidence="1 2">
    <name type="scientific">Imbroritus primus</name>
    <dbReference type="NCBI Taxonomy" id="3058603"/>
    <lineage>
        <taxon>Bacteria</taxon>
        <taxon>Pseudomonadati</taxon>
        <taxon>Pseudomonadota</taxon>
        <taxon>Betaproteobacteria</taxon>
        <taxon>Burkholderiales</taxon>
        <taxon>Burkholderiaceae</taxon>
        <taxon>Imbroritus</taxon>
    </lineage>
</organism>
<protein>
    <submittedName>
        <fullName evidence="1">GntR family transcriptional regulator</fullName>
    </submittedName>
</protein>
<gene>
    <name evidence="1" type="ORF">MW7_007875</name>
</gene>
<dbReference type="Proteomes" id="UP000004277">
    <property type="component" value="Unassembled WGS sequence"/>
</dbReference>
<name>A0ACD3SRM7_9BURK</name>
<proteinExistence type="predicted"/>
<keyword evidence="2" id="KW-1185">Reference proteome</keyword>